<evidence type="ECO:0000256" key="2">
    <source>
        <dbReference type="ARBA" id="ARBA00006161"/>
    </source>
</evidence>
<reference evidence="6 7" key="1">
    <citation type="journal article" date="2018" name="Plant Biotechnol. Rep.">
        <title>Diversity and antifungal activity of endophytic bacteria associated with Panax ginseng seedlings.</title>
        <authorList>
            <person name="Park J.M."/>
            <person name="Hong C.E."/>
            <person name="Jo S.H."/>
        </authorList>
    </citation>
    <scope>NUCLEOTIDE SEQUENCE [LARGE SCALE GENOMIC DNA]</scope>
    <source>
        <strain evidence="6 7">PgKB20</strain>
    </source>
</reference>
<protein>
    <recommendedName>
        <fullName evidence="5">CRISPR type III-B/RAMP module-associated protein Cmr5</fullName>
    </recommendedName>
</protein>
<dbReference type="GO" id="GO:0005737">
    <property type="term" value="C:cytoplasm"/>
    <property type="evidence" value="ECO:0007669"/>
    <property type="project" value="UniProtKB-SubCell"/>
</dbReference>
<sequence>MKLIQHHYAEKAYQHVMNAKTNEENFSNQYGQLCHRFASMILTNGLRLTITFFEAKSKKGNAYQQFVQDIKETLDIQGDWSASNRNYLIKSRQALSASVWLKRYAESILKVEQGAENVEDIQ</sequence>
<name>A0A5C0WFD4_BACIA</name>
<keyword evidence="3" id="KW-0963">Cytoplasm</keyword>
<evidence type="ECO:0000256" key="5">
    <source>
        <dbReference type="ARBA" id="ARBA00030001"/>
    </source>
</evidence>
<accession>A0A5C0WFD4</accession>
<dbReference type="InterPro" id="IPR010160">
    <property type="entry name" value="CRISPR-assoc_prot_Cmr5"/>
</dbReference>
<evidence type="ECO:0000256" key="4">
    <source>
        <dbReference type="ARBA" id="ARBA00023118"/>
    </source>
</evidence>
<organism evidence="6 7">
    <name type="scientific">Bacillus safensis</name>
    <dbReference type="NCBI Taxonomy" id="561879"/>
    <lineage>
        <taxon>Bacteria</taxon>
        <taxon>Bacillati</taxon>
        <taxon>Bacillota</taxon>
        <taxon>Bacilli</taxon>
        <taxon>Bacillales</taxon>
        <taxon>Bacillaceae</taxon>
        <taxon>Bacillus</taxon>
    </lineage>
</organism>
<gene>
    <name evidence="6" type="ORF">FX981_00692</name>
</gene>
<evidence type="ECO:0000313" key="6">
    <source>
        <dbReference type="EMBL" id="QEK62507.1"/>
    </source>
</evidence>
<dbReference type="EMBL" id="CP043404">
    <property type="protein sequence ID" value="QEK62507.1"/>
    <property type="molecule type" value="Genomic_DNA"/>
</dbReference>
<dbReference type="RefSeq" id="WP_041106375.1">
    <property type="nucleotide sequence ID" value="NZ_CP043404.1"/>
</dbReference>
<evidence type="ECO:0000256" key="3">
    <source>
        <dbReference type="ARBA" id="ARBA00022490"/>
    </source>
</evidence>
<keyword evidence="4" id="KW-0051">Antiviral defense</keyword>
<comment type="subcellular location">
    <subcellularLocation>
        <location evidence="1">Cytoplasm</location>
    </subcellularLocation>
</comment>
<dbReference type="SUPFAM" id="SSF158568">
    <property type="entry name" value="AF1862-like"/>
    <property type="match status" value="1"/>
</dbReference>
<dbReference type="GeneID" id="61767482"/>
<dbReference type="Gene3D" id="1.10.520.30">
    <property type="entry name" value="AF1862-like domain"/>
    <property type="match status" value="1"/>
</dbReference>
<evidence type="ECO:0000313" key="7">
    <source>
        <dbReference type="Proteomes" id="UP000325032"/>
    </source>
</evidence>
<dbReference type="Pfam" id="PF09701">
    <property type="entry name" value="Cas_Cmr5"/>
    <property type="match status" value="1"/>
</dbReference>
<dbReference type="GO" id="GO:0051607">
    <property type="term" value="P:defense response to virus"/>
    <property type="evidence" value="ECO:0007669"/>
    <property type="project" value="UniProtKB-KW"/>
</dbReference>
<evidence type="ECO:0000256" key="1">
    <source>
        <dbReference type="ARBA" id="ARBA00004496"/>
    </source>
</evidence>
<dbReference type="Proteomes" id="UP000325032">
    <property type="component" value="Chromosome"/>
</dbReference>
<comment type="similarity">
    <text evidence="2">Belongs to the CRISPR system Cmr5 family.</text>
</comment>
<keyword evidence="7" id="KW-1185">Reference proteome</keyword>
<dbReference type="AlphaFoldDB" id="A0A5C0WFD4"/>
<dbReference type="NCBIfam" id="TIGR01881">
    <property type="entry name" value="cas_Cmr5"/>
    <property type="match status" value="1"/>
</dbReference>
<proteinExistence type="inferred from homology"/>
<dbReference type="InterPro" id="IPR023101">
    <property type="entry name" value="AF1862-like_dom_sf"/>
</dbReference>